<organism evidence="1 2">
    <name type="scientific">Byssothecium circinans</name>
    <dbReference type="NCBI Taxonomy" id="147558"/>
    <lineage>
        <taxon>Eukaryota</taxon>
        <taxon>Fungi</taxon>
        <taxon>Dikarya</taxon>
        <taxon>Ascomycota</taxon>
        <taxon>Pezizomycotina</taxon>
        <taxon>Dothideomycetes</taxon>
        <taxon>Pleosporomycetidae</taxon>
        <taxon>Pleosporales</taxon>
        <taxon>Massarineae</taxon>
        <taxon>Massarinaceae</taxon>
        <taxon>Byssothecium</taxon>
    </lineage>
</organism>
<dbReference type="Proteomes" id="UP000800035">
    <property type="component" value="Unassembled WGS sequence"/>
</dbReference>
<protein>
    <submittedName>
        <fullName evidence="1">Uncharacterized protein</fullName>
    </submittedName>
</protein>
<evidence type="ECO:0000313" key="2">
    <source>
        <dbReference type="Proteomes" id="UP000800035"/>
    </source>
</evidence>
<keyword evidence="2" id="KW-1185">Reference proteome</keyword>
<accession>A0A6A5TYY9</accession>
<dbReference type="AlphaFoldDB" id="A0A6A5TYY9"/>
<name>A0A6A5TYY9_9PLEO</name>
<gene>
    <name evidence="1" type="ORF">CC80DRAFT_548987</name>
</gene>
<proteinExistence type="predicted"/>
<dbReference type="EMBL" id="ML976993">
    <property type="protein sequence ID" value="KAF1955926.1"/>
    <property type="molecule type" value="Genomic_DNA"/>
</dbReference>
<reference evidence="1" key="1">
    <citation type="journal article" date="2020" name="Stud. Mycol.">
        <title>101 Dothideomycetes genomes: a test case for predicting lifestyles and emergence of pathogens.</title>
        <authorList>
            <person name="Haridas S."/>
            <person name="Albert R."/>
            <person name="Binder M."/>
            <person name="Bloem J."/>
            <person name="Labutti K."/>
            <person name="Salamov A."/>
            <person name="Andreopoulos B."/>
            <person name="Baker S."/>
            <person name="Barry K."/>
            <person name="Bills G."/>
            <person name="Bluhm B."/>
            <person name="Cannon C."/>
            <person name="Castanera R."/>
            <person name="Culley D."/>
            <person name="Daum C."/>
            <person name="Ezra D."/>
            <person name="Gonzalez J."/>
            <person name="Henrissat B."/>
            <person name="Kuo A."/>
            <person name="Liang C."/>
            <person name="Lipzen A."/>
            <person name="Lutzoni F."/>
            <person name="Magnuson J."/>
            <person name="Mondo S."/>
            <person name="Nolan M."/>
            <person name="Ohm R."/>
            <person name="Pangilinan J."/>
            <person name="Park H.-J."/>
            <person name="Ramirez L."/>
            <person name="Alfaro M."/>
            <person name="Sun H."/>
            <person name="Tritt A."/>
            <person name="Yoshinaga Y."/>
            <person name="Zwiers L.-H."/>
            <person name="Turgeon B."/>
            <person name="Goodwin S."/>
            <person name="Spatafora J."/>
            <person name="Crous P."/>
            <person name="Grigoriev I."/>
        </authorList>
    </citation>
    <scope>NUCLEOTIDE SEQUENCE</scope>
    <source>
        <strain evidence="1">CBS 675.92</strain>
    </source>
</reference>
<evidence type="ECO:0000313" key="1">
    <source>
        <dbReference type="EMBL" id="KAF1955926.1"/>
    </source>
</evidence>
<sequence length="237" mass="27135">MNDVIAKEHTQETVGWLWDAFECCIQHEFLRIKMTLWRVGNYDLVALWIWRGFEGPASEQEMVYGDTDEYLDTLESELSKIQLSILPAVPTGSGVVEHVQAYIDGATHIFTTVIPHIEKELHERGIPAPRILADFIAWDWKASLRPRDRFEKVVSGNVDTLRSFRIGTRLNVERLKKLVQPGIAGAHLGLQECVERIDQWNFGAYERKMKAKGVKPEASRCCCCGEEVCRTVYVKEQ</sequence>